<sequence length="235" mass="26385">MPTPTTRTVIVCISASLQEPDWFTASEIVADKLGTAGVPTQRYRVRHRRIVGLVTRWMTGRLVNATRRFGVVRTATGGRLSRLDLSGLALAAAAHAHARWLAWDFHIRRTTPQAKPWEHYLALQRKDPKKLTLTDAKRQFEEQPRVVAMIGLSDHRTAPHQFDPDELAAYQAGQHAYTAMSWQQAIAGHVLITAEGQVLKPASDSMADRLRYLQQASQYVHAMKADQYLVALNVD</sequence>
<proteinExistence type="predicted"/>
<dbReference type="AlphaFoldDB" id="A0A8J3JWK6"/>
<protein>
    <submittedName>
        <fullName evidence="1">Uncharacterized protein</fullName>
    </submittedName>
</protein>
<dbReference type="EMBL" id="BONG01000018">
    <property type="protein sequence ID" value="GIF89804.1"/>
    <property type="molecule type" value="Genomic_DNA"/>
</dbReference>
<name>A0A8J3JWK6_9ACTN</name>
<reference evidence="1 2" key="1">
    <citation type="submission" date="2021-01" db="EMBL/GenBank/DDBJ databases">
        <title>Whole genome shotgun sequence of Catellatospora chokoriensis NBRC 107358.</title>
        <authorList>
            <person name="Komaki H."/>
            <person name="Tamura T."/>
        </authorList>
    </citation>
    <scope>NUCLEOTIDE SEQUENCE [LARGE SCALE GENOMIC DNA]</scope>
    <source>
        <strain evidence="1 2">NBRC 107358</strain>
    </source>
</reference>
<comment type="caution">
    <text evidence="1">The sequence shown here is derived from an EMBL/GenBank/DDBJ whole genome shotgun (WGS) entry which is preliminary data.</text>
</comment>
<evidence type="ECO:0000313" key="1">
    <source>
        <dbReference type="EMBL" id="GIF89804.1"/>
    </source>
</evidence>
<gene>
    <name evidence="1" type="ORF">Cch02nite_32480</name>
</gene>
<evidence type="ECO:0000313" key="2">
    <source>
        <dbReference type="Proteomes" id="UP000619293"/>
    </source>
</evidence>
<accession>A0A8J3JWK6</accession>
<dbReference type="RefSeq" id="WP_191838950.1">
    <property type="nucleotide sequence ID" value="NZ_BAAALB010000008.1"/>
</dbReference>
<keyword evidence="2" id="KW-1185">Reference proteome</keyword>
<organism evidence="1 2">
    <name type="scientific">Catellatospora chokoriensis</name>
    <dbReference type="NCBI Taxonomy" id="310353"/>
    <lineage>
        <taxon>Bacteria</taxon>
        <taxon>Bacillati</taxon>
        <taxon>Actinomycetota</taxon>
        <taxon>Actinomycetes</taxon>
        <taxon>Micromonosporales</taxon>
        <taxon>Micromonosporaceae</taxon>
        <taxon>Catellatospora</taxon>
    </lineage>
</organism>
<dbReference type="Proteomes" id="UP000619293">
    <property type="component" value="Unassembled WGS sequence"/>
</dbReference>